<reference evidence="5 6" key="1">
    <citation type="submission" date="2019-03" db="EMBL/GenBank/DDBJ databases">
        <title>Genomics of glacier-inhabiting Cryobacterium strains.</title>
        <authorList>
            <person name="Liu Q."/>
            <person name="Xin Y.-H."/>
        </authorList>
    </citation>
    <scope>NUCLEOTIDE SEQUENCE [LARGE SCALE GENOMIC DNA]</scope>
    <source>
        <strain evidence="5 6">Hz16</strain>
    </source>
</reference>
<dbReference type="Proteomes" id="UP000297983">
    <property type="component" value="Unassembled WGS sequence"/>
</dbReference>
<dbReference type="AlphaFoldDB" id="A0A4R9AY42"/>
<dbReference type="SUPFAM" id="SSF53613">
    <property type="entry name" value="Ribokinase-like"/>
    <property type="match status" value="1"/>
</dbReference>
<sequence length="319" mass="32355">MTGPDVVTLGETMVSLRTGSPLRLGGALQMNVAGAESNVAIGLARLGHTVRWGGRVGDDEVGAFLLRTLRAESVLVDTVAIDADRATGLMLAERRINDLSRVTYYRSDSAGSALSAADAAACLTAPPRLLHVTGITPALSSSAAEAVTEAVRLARAAGALVSVDVNYRAKLWSTTAARTTLSALARSADIVIASDDELGLIVAGAGTPEAEERAAAELSACGVRALVIKRGALGASVYTDGEVVHASAIPVTVLDTIGAGDAFTAGYLSGMLDALTPGEALHRGTVTGAFAVAAIGDWEGAPNRAELTLLAAPAGTTLR</sequence>
<evidence type="ECO:0000313" key="6">
    <source>
        <dbReference type="Proteomes" id="UP000297983"/>
    </source>
</evidence>
<dbReference type="InterPro" id="IPR011611">
    <property type="entry name" value="PfkB_dom"/>
</dbReference>
<evidence type="ECO:0000256" key="2">
    <source>
        <dbReference type="ARBA" id="ARBA00022679"/>
    </source>
</evidence>
<dbReference type="PANTHER" id="PTHR43320">
    <property type="entry name" value="SUGAR KINASE"/>
    <property type="match status" value="1"/>
</dbReference>
<dbReference type="CDD" id="cd01166">
    <property type="entry name" value="KdgK"/>
    <property type="match status" value="1"/>
</dbReference>
<keyword evidence="2" id="KW-0808">Transferase</keyword>
<comment type="similarity">
    <text evidence="1">Belongs to the carbohydrate kinase PfkB family.</text>
</comment>
<proteinExistence type="inferred from homology"/>
<dbReference type="RefSeq" id="WP_134550848.1">
    <property type="nucleotide sequence ID" value="NZ_SOHL01000008.1"/>
</dbReference>
<accession>A0A4R9AY42</accession>
<dbReference type="InterPro" id="IPR029056">
    <property type="entry name" value="Ribokinase-like"/>
</dbReference>
<dbReference type="GO" id="GO:0016301">
    <property type="term" value="F:kinase activity"/>
    <property type="evidence" value="ECO:0007669"/>
    <property type="project" value="UniProtKB-KW"/>
</dbReference>
<keyword evidence="6" id="KW-1185">Reference proteome</keyword>
<evidence type="ECO:0000256" key="3">
    <source>
        <dbReference type="ARBA" id="ARBA00022777"/>
    </source>
</evidence>
<dbReference type="EMBL" id="SOHL01000008">
    <property type="protein sequence ID" value="TFD72671.1"/>
    <property type="molecule type" value="Genomic_DNA"/>
</dbReference>
<dbReference type="PROSITE" id="PS00584">
    <property type="entry name" value="PFKB_KINASES_2"/>
    <property type="match status" value="1"/>
</dbReference>
<organism evidence="5 6">
    <name type="scientific">Cryobacterium gelidum</name>
    <dbReference type="NCBI Taxonomy" id="1259164"/>
    <lineage>
        <taxon>Bacteria</taxon>
        <taxon>Bacillati</taxon>
        <taxon>Actinomycetota</taxon>
        <taxon>Actinomycetes</taxon>
        <taxon>Micrococcales</taxon>
        <taxon>Microbacteriaceae</taxon>
        <taxon>Cryobacterium</taxon>
    </lineage>
</organism>
<protein>
    <submittedName>
        <fullName evidence="5">Sugar kinase</fullName>
    </submittedName>
</protein>
<dbReference type="Pfam" id="PF00294">
    <property type="entry name" value="PfkB"/>
    <property type="match status" value="1"/>
</dbReference>
<gene>
    <name evidence="5" type="ORF">E3T50_04950</name>
</gene>
<evidence type="ECO:0000259" key="4">
    <source>
        <dbReference type="Pfam" id="PF00294"/>
    </source>
</evidence>
<dbReference type="PANTHER" id="PTHR43320:SF2">
    <property type="entry name" value="2-DEHYDRO-3-DEOXYGLUCONOKINASE_2-DEHYDRO-3-DEOXYGALACTONOKINASE"/>
    <property type="match status" value="1"/>
</dbReference>
<comment type="caution">
    <text evidence="5">The sequence shown here is derived from an EMBL/GenBank/DDBJ whole genome shotgun (WGS) entry which is preliminary data.</text>
</comment>
<keyword evidence="3 5" id="KW-0418">Kinase</keyword>
<dbReference type="InterPro" id="IPR002173">
    <property type="entry name" value="Carboh/pur_kinase_PfkB_CS"/>
</dbReference>
<dbReference type="InterPro" id="IPR052700">
    <property type="entry name" value="Carb_kinase_PfkB-like"/>
</dbReference>
<dbReference type="Gene3D" id="3.40.1190.20">
    <property type="match status" value="1"/>
</dbReference>
<evidence type="ECO:0000256" key="1">
    <source>
        <dbReference type="ARBA" id="ARBA00010688"/>
    </source>
</evidence>
<evidence type="ECO:0000313" key="5">
    <source>
        <dbReference type="EMBL" id="TFD72671.1"/>
    </source>
</evidence>
<name>A0A4R9AY42_9MICO</name>
<feature type="domain" description="Carbohydrate kinase PfkB" evidence="4">
    <location>
        <begin position="6"/>
        <end position="298"/>
    </location>
</feature>